<evidence type="ECO:0000313" key="3">
    <source>
        <dbReference type="Proteomes" id="UP000266841"/>
    </source>
</evidence>
<evidence type="ECO:0000313" key="2">
    <source>
        <dbReference type="EMBL" id="EJK49858.1"/>
    </source>
</evidence>
<evidence type="ECO:0000256" key="1">
    <source>
        <dbReference type="SAM" id="MobiDB-lite"/>
    </source>
</evidence>
<feature type="compositionally biased region" description="Polar residues" evidence="1">
    <location>
        <begin position="28"/>
        <end position="39"/>
    </location>
</feature>
<name>K0R8L0_THAOC</name>
<gene>
    <name evidence="2" type="ORF">THAOC_31225</name>
</gene>
<accession>K0R8L0</accession>
<protein>
    <submittedName>
        <fullName evidence="2">Uncharacterized protein</fullName>
    </submittedName>
</protein>
<dbReference type="AlphaFoldDB" id="K0R8L0"/>
<reference evidence="2 3" key="1">
    <citation type="journal article" date="2012" name="Genome Biol.">
        <title>Genome and low-iron response of an oceanic diatom adapted to chronic iron limitation.</title>
        <authorList>
            <person name="Lommer M."/>
            <person name="Specht M."/>
            <person name="Roy A.S."/>
            <person name="Kraemer L."/>
            <person name="Andreson R."/>
            <person name="Gutowska M.A."/>
            <person name="Wolf J."/>
            <person name="Bergner S.V."/>
            <person name="Schilhabel M.B."/>
            <person name="Klostermeier U.C."/>
            <person name="Beiko R.G."/>
            <person name="Rosenstiel P."/>
            <person name="Hippler M."/>
            <person name="Laroche J."/>
        </authorList>
    </citation>
    <scope>NUCLEOTIDE SEQUENCE [LARGE SCALE GENOMIC DNA]</scope>
    <source>
        <strain evidence="2 3">CCMP1005</strain>
    </source>
</reference>
<sequence>MQFLSPNSSRESRDTPDATLFIDLPSCSLDTGRSPASSSREAKRQQRDTPAQTHPTTFEVGSKRPRACTLRRSVKTVTSGERSGDCSAASFAFQSKCCNNNTPAMQLSASAFQPIVHKTHGHEKSSRVPGTTATKFIGDIRPSEKRKAREVSPRIVPLEVLIKDSEECPPFPRKAGPSRPPQTLHMDSSQIRSLAHEGARHPSTEFRDLNLPKAPNAAKVTQVKESVASLRRDFKMLSAANTRLHELEQSAMNPRSLASGDEGLLPVYSLPPRVSAQTSRSSSAVINFVNHPQERDAEEVLFRASHAKWVEP</sequence>
<feature type="compositionally biased region" description="Basic and acidic residues" evidence="1">
    <location>
        <begin position="194"/>
        <end position="210"/>
    </location>
</feature>
<feature type="region of interest" description="Disordered" evidence="1">
    <location>
        <begin position="167"/>
        <end position="213"/>
    </location>
</feature>
<dbReference type="EMBL" id="AGNL01044384">
    <property type="protein sequence ID" value="EJK49858.1"/>
    <property type="molecule type" value="Genomic_DNA"/>
</dbReference>
<dbReference type="Proteomes" id="UP000266841">
    <property type="component" value="Unassembled WGS sequence"/>
</dbReference>
<feature type="region of interest" description="Disordered" evidence="1">
    <location>
        <begin position="1"/>
        <end position="63"/>
    </location>
</feature>
<proteinExistence type="predicted"/>
<organism evidence="2 3">
    <name type="scientific">Thalassiosira oceanica</name>
    <name type="common">Marine diatom</name>
    <dbReference type="NCBI Taxonomy" id="159749"/>
    <lineage>
        <taxon>Eukaryota</taxon>
        <taxon>Sar</taxon>
        <taxon>Stramenopiles</taxon>
        <taxon>Ochrophyta</taxon>
        <taxon>Bacillariophyta</taxon>
        <taxon>Coscinodiscophyceae</taxon>
        <taxon>Thalassiosirophycidae</taxon>
        <taxon>Thalassiosirales</taxon>
        <taxon>Thalassiosiraceae</taxon>
        <taxon>Thalassiosira</taxon>
    </lineage>
</organism>
<comment type="caution">
    <text evidence="2">The sequence shown here is derived from an EMBL/GenBank/DDBJ whole genome shotgun (WGS) entry which is preliminary data.</text>
</comment>
<keyword evidence="3" id="KW-1185">Reference proteome</keyword>